<dbReference type="PROSITE" id="PS51337">
    <property type="entry name" value="B12_BINDING_NTER"/>
    <property type="match status" value="1"/>
</dbReference>
<evidence type="ECO:0000259" key="4">
    <source>
        <dbReference type="PROSITE" id="PS51337"/>
    </source>
</evidence>
<dbReference type="SMART" id="SM01018">
    <property type="entry name" value="B12-binding_2"/>
    <property type="match status" value="1"/>
</dbReference>
<reference evidence="5 6" key="1">
    <citation type="journal article" date="2013" name="Genome Announc.">
        <title>Genome sequence of 'Candidatus Methanomassiliicoccus intestinalis' Issoire-Mx1, a third thermoplasmatales-related methanogenic archaeon from human feces.</title>
        <authorList>
            <person name="Borrel G."/>
            <person name="Harris H.M."/>
            <person name="Parisot N."/>
            <person name="Gaci N."/>
            <person name="Tottey W."/>
            <person name="Mihajlovski A."/>
            <person name="Deane J."/>
            <person name="Gribaldo S."/>
            <person name="Bardot O."/>
            <person name="Peyretaillade E."/>
            <person name="Peyret P."/>
            <person name="O'Toole P.W."/>
            <person name="Brugere J.F."/>
        </authorList>
    </citation>
    <scope>NUCLEOTIDE SEQUENCE [LARGE SCALE GENOMIC DNA]</scope>
    <source>
        <strain evidence="5 6">Issoire-Mx1</strain>
    </source>
</reference>
<dbReference type="SUPFAM" id="SSF52242">
    <property type="entry name" value="Cobalamin (vitamin B12)-binding domain"/>
    <property type="match status" value="1"/>
</dbReference>
<keyword evidence="6" id="KW-1185">Reference proteome</keyword>
<dbReference type="InterPro" id="IPR036724">
    <property type="entry name" value="Cobalamin-bd_sf"/>
</dbReference>
<dbReference type="GO" id="GO:0032259">
    <property type="term" value="P:methylation"/>
    <property type="evidence" value="ECO:0007669"/>
    <property type="project" value="UniProtKB-KW"/>
</dbReference>
<dbReference type="GO" id="GO:0050667">
    <property type="term" value="P:homocysteine metabolic process"/>
    <property type="evidence" value="ECO:0007669"/>
    <property type="project" value="TreeGrafter"/>
</dbReference>
<dbReference type="GO" id="GO:0046653">
    <property type="term" value="P:tetrahydrofolate metabolic process"/>
    <property type="evidence" value="ECO:0007669"/>
    <property type="project" value="TreeGrafter"/>
</dbReference>
<dbReference type="GO" id="GO:0005829">
    <property type="term" value="C:cytosol"/>
    <property type="evidence" value="ECO:0007669"/>
    <property type="project" value="TreeGrafter"/>
</dbReference>
<evidence type="ECO:0000313" key="5">
    <source>
        <dbReference type="EMBL" id="AGN25680.1"/>
    </source>
</evidence>
<evidence type="ECO:0000256" key="2">
    <source>
        <dbReference type="ARBA" id="ARBA00023285"/>
    </source>
</evidence>
<dbReference type="EMBL" id="CP005934">
    <property type="protein sequence ID" value="AGN25680.1"/>
    <property type="molecule type" value="Genomic_DNA"/>
</dbReference>
<dbReference type="PANTHER" id="PTHR45833:SF1">
    <property type="entry name" value="METHIONINE SYNTHASE"/>
    <property type="match status" value="1"/>
</dbReference>
<dbReference type="GO" id="GO:0046872">
    <property type="term" value="F:metal ion binding"/>
    <property type="evidence" value="ECO:0007669"/>
    <property type="project" value="UniProtKB-KW"/>
</dbReference>
<dbReference type="GO" id="GO:0008705">
    <property type="term" value="F:methionine synthase activity"/>
    <property type="evidence" value="ECO:0007669"/>
    <property type="project" value="TreeGrafter"/>
</dbReference>
<sequence>MRKATFSIKDSEFRGSFESLSKIGVEQMADFDSISADKILTRYDIVVESSEKPEDIAEQYMPENPLLRQIAEDVMNLKFKVIEQHVQEALKTLTPEEIIENGLLAGMDIVAELYGRGIYYLPHVMVASDAMTRGTKVAEAALGGERKYKGVVMMHAAEGDPHDIGKNIAAVLLKSNGFGIIDLGKDVLVDTVVDEVVKQKPNVLTGTALMTTTMSAFPRIANRLKEHGVEVPFICAGGAVNREYVESYDMGIYSAKAAEGPGLANKALDGWDWKKIRSNWDEIINGKA</sequence>
<dbReference type="PROSITE" id="PS51332">
    <property type="entry name" value="B12_BINDING"/>
    <property type="match status" value="1"/>
</dbReference>
<dbReference type="AlphaFoldDB" id="R9T4P1"/>
<name>R9T4P1_METII</name>
<dbReference type="Gene3D" id="1.10.1240.10">
    <property type="entry name" value="Methionine synthase domain"/>
    <property type="match status" value="1"/>
</dbReference>
<dbReference type="InterPro" id="IPR036594">
    <property type="entry name" value="Meth_synthase_dom"/>
</dbReference>
<dbReference type="SUPFAM" id="SSF47644">
    <property type="entry name" value="Methionine synthase domain"/>
    <property type="match status" value="1"/>
</dbReference>
<accession>R9T4P1</accession>
<dbReference type="InterPro" id="IPR003759">
    <property type="entry name" value="Cbl-bd_cap"/>
</dbReference>
<keyword evidence="5" id="KW-0808">Transferase</keyword>
<dbReference type="Gene3D" id="3.40.50.280">
    <property type="entry name" value="Cobalamin-binding domain"/>
    <property type="match status" value="1"/>
</dbReference>
<protein>
    <submittedName>
        <fullName evidence="5">Methanol methyltransferase corrinoid protein</fullName>
    </submittedName>
</protein>
<dbReference type="Pfam" id="PF02607">
    <property type="entry name" value="B12-binding_2"/>
    <property type="match status" value="1"/>
</dbReference>
<evidence type="ECO:0000256" key="1">
    <source>
        <dbReference type="ARBA" id="ARBA00022723"/>
    </source>
</evidence>
<dbReference type="Pfam" id="PF02310">
    <property type="entry name" value="B12-binding"/>
    <property type="match status" value="1"/>
</dbReference>
<dbReference type="STRING" id="1295009.MMINT_02810"/>
<dbReference type="InterPro" id="IPR006158">
    <property type="entry name" value="Cobalamin-bd"/>
</dbReference>
<proteinExistence type="predicted"/>
<keyword evidence="5" id="KW-0489">Methyltransferase</keyword>
<evidence type="ECO:0000313" key="6">
    <source>
        <dbReference type="Proteomes" id="UP000014070"/>
    </source>
</evidence>
<gene>
    <name evidence="5" type="ORF">MMINT_02810</name>
</gene>
<organism evidence="5 6">
    <name type="scientific">Methanomassiliicoccus intestinalis (strain Issoire-Mx1)</name>
    <dbReference type="NCBI Taxonomy" id="1295009"/>
    <lineage>
        <taxon>Archaea</taxon>
        <taxon>Methanobacteriati</taxon>
        <taxon>Thermoplasmatota</taxon>
        <taxon>Thermoplasmata</taxon>
        <taxon>Methanomassiliicoccales</taxon>
        <taxon>Methanomassiliicoccaceae</taxon>
        <taxon>Methanomassiliicoccus</taxon>
    </lineage>
</organism>
<feature type="domain" description="B12-binding N-terminal" evidence="4">
    <location>
        <begin position="57"/>
        <end position="150"/>
    </location>
</feature>
<keyword evidence="2" id="KW-0170">Cobalt</keyword>
<dbReference type="InParanoid" id="R9T4P1"/>
<dbReference type="PANTHER" id="PTHR45833">
    <property type="entry name" value="METHIONINE SYNTHASE"/>
    <property type="match status" value="1"/>
</dbReference>
<evidence type="ECO:0000259" key="3">
    <source>
        <dbReference type="PROSITE" id="PS51332"/>
    </source>
</evidence>
<dbReference type="InterPro" id="IPR050554">
    <property type="entry name" value="Met_Synthase/Corrinoid"/>
</dbReference>
<feature type="domain" description="B12-binding" evidence="3">
    <location>
        <begin position="149"/>
        <end position="278"/>
    </location>
</feature>
<keyword evidence="1" id="KW-0479">Metal-binding</keyword>
<dbReference type="Proteomes" id="UP000014070">
    <property type="component" value="Chromosome"/>
</dbReference>
<dbReference type="GO" id="GO:0031419">
    <property type="term" value="F:cobalamin binding"/>
    <property type="evidence" value="ECO:0007669"/>
    <property type="project" value="InterPro"/>
</dbReference>
<dbReference type="KEGG" id="mer:MMINT_02810"/>
<dbReference type="HOGENOM" id="CLU_082102_0_0_2"/>